<dbReference type="Proteomes" id="UP000324853">
    <property type="component" value="Unassembled WGS sequence"/>
</dbReference>
<dbReference type="Pfam" id="PF00535">
    <property type="entry name" value="Glycos_transf_2"/>
    <property type="match status" value="1"/>
</dbReference>
<keyword evidence="3" id="KW-1185">Reference proteome</keyword>
<keyword evidence="2" id="KW-0808">Transferase</keyword>
<dbReference type="GO" id="GO:0016740">
    <property type="term" value="F:transferase activity"/>
    <property type="evidence" value="ECO:0007669"/>
    <property type="project" value="UniProtKB-KW"/>
</dbReference>
<dbReference type="InterPro" id="IPR050834">
    <property type="entry name" value="Glycosyltransf_2"/>
</dbReference>
<proteinExistence type="predicted"/>
<dbReference type="AlphaFoldDB" id="A0A5S4WWH0"/>
<gene>
    <name evidence="2" type="ORF">FXB38_10315</name>
</gene>
<accession>A0A5S4WWH0</accession>
<organism evidence="2 3">
    <name type="scientific">Bradyrhizobium cytisi</name>
    <dbReference type="NCBI Taxonomy" id="515489"/>
    <lineage>
        <taxon>Bacteria</taxon>
        <taxon>Pseudomonadati</taxon>
        <taxon>Pseudomonadota</taxon>
        <taxon>Alphaproteobacteria</taxon>
        <taxon>Hyphomicrobiales</taxon>
        <taxon>Nitrobacteraceae</taxon>
        <taxon>Bradyrhizobium</taxon>
    </lineage>
</organism>
<dbReference type="PANTHER" id="PTHR43685">
    <property type="entry name" value="GLYCOSYLTRANSFERASE"/>
    <property type="match status" value="1"/>
</dbReference>
<dbReference type="PANTHER" id="PTHR43685:SF11">
    <property type="entry name" value="GLYCOSYLTRANSFERASE TAGX-RELATED"/>
    <property type="match status" value="1"/>
</dbReference>
<dbReference type="CDD" id="cd06433">
    <property type="entry name" value="GT_2_WfgS_like"/>
    <property type="match status" value="1"/>
</dbReference>
<dbReference type="Gene3D" id="3.90.550.10">
    <property type="entry name" value="Spore Coat Polysaccharide Biosynthesis Protein SpsA, Chain A"/>
    <property type="match status" value="1"/>
</dbReference>
<sequence>MSIVPELKTILRHASGFRLGQFQAYPPRPIRAPAAGPDYISPLSISIVTPVLNQAAFVAQTIESVLMQRVSPLEYIVIDGGSTDGTTDTVALYRKYLSHFESQKDSGQSDALNKGFALASGDILGWLNGDDFLLPGALEFVARFFTAHPDVDVVYGDRIVVDRDSREIGRWMLPSHSNRILSWVDYIPQETVFWRRRLWERVGSRLDDSFDFAMDWELLVRFRECGARFRHLPRFIGAFRVHSAQKTIAQKDLGLAEMNRIRGRCLGYVPSEGELRLAVIPYVMRHLGREWRSRLMPTPTARS</sequence>
<protein>
    <submittedName>
        <fullName evidence="2">Glycosyltransferase</fullName>
    </submittedName>
</protein>
<evidence type="ECO:0000313" key="3">
    <source>
        <dbReference type="Proteomes" id="UP000324853"/>
    </source>
</evidence>
<comment type="caution">
    <text evidence="2">The sequence shown here is derived from an EMBL/GenBank/DDBJ whole genome shotgun (WGS) entry which is preliminary data.</text>
</comment>
<dbReference type="OrthoDB" id="5291101at2"/>
<name>A0A5S4WWH0_9BRAD</name>
<dbReference type="EMBL" id="VSSR01000016">
    <property type="protein sequence ID" value="TYL85908.1"/>
    <property type="molecule type" value="Genomic_DNA"/>
</dbReference>
<dbReference type="SUPFAM" id="SSF53448">
    <property type="entry name" value="Nucleotide-diphospho-sugar transferases"/>
    <property type="match status" value="1"/>
</dbReference>
<dbReference type="InterPro" id="IPR001173">
    <property type="entry name" value="Glyco_trans_2-like"/>
</dbReference>
<dbReference type="InterPro" id="IPR029044">
    <property type="entry name" value="Nucleotide-diphossugar_trans"/>
</dbReference>
<evidence type="ECO:0000259" key="1">
    <source>
        <dbReference type="Pfam" id="PF00535"/>
    </source>
</evidence>
<evidence type="ECO:0000313" key="2">
    <source>
        <dbReference type="EMBL" id="TYL85908.1"/>
    </source>
</evidence>
<reference evidence="2 3" key="1">
    <citation type="submission" date="2019-08" db="EMBL/GenBank/DDBJ databases">
        <title>Bradyrhizobium hipponensis sp. nov., a rhizobium isolated from a Lupinus angustifolius root nodule in Tunisia.</title>
        <authorList>
            <person name="Off K."/>
            <person name="Rejili M."/>
            <person name="Mars M."/>
            <person name="Brachmann A."/>
            <person name="Marin M."/>
        </authorList>
    </citation>
    <scope>NUCLEOTIDE SEQUENCE [LARGE SCALE GENOMIC DNA]</scope>
    <source>
        <strain evidence="2 3">CTAW11</strain>
    </source>
</reference>
<feature type="domain" description="Glycosyltransferase 2-like" evidence="1">
    <location>
        <begin position="46"/>
        <end position="170"/>
    </location>
</feature>